<protein>
    <submittedName>
        <fullName evidence="7">Uncharacterized protein</fullName>
    </submittedName>
</protein>
<dbReference type="SMART" id="SM01417">
    <property type="entry name" value="Solute_trans_a"/>
    <property type="match status" value="1"/>
</dbReference>
<feature type="transmembrane region" description="Helical" evidence="6">
    <location>
        <begin position="143"/>
        <end position="162"/>
    </location>
</feature>
<dbReference type="EMBL" id="JAWRVG010000006">
    <property type="protein sequence ID" value="KAK4081526.1"/>
    <property type="molecule type" value="Genomic_DNA"/>
</dbReference>
<evidence type="ECO:0000256" key="2">
    <source>
        <dbReference type="ARBA" id="ARBA00022692"/>
    </source>
</evidence>
<dbReference type="GO" id="GO:0016020">
    <property type="term" value="C:membrane"/>
    <property type="evidence" value="ECO:0007669"/>
    <property type="project" value="UniProtKB-SubCell"/>
</dbReference>
<feature type="transmembrane region" description="Helical" evidence="6">
    <location>
        <begin position="82"/>
        <end position="100"/>
    </location>
</feature>
<evidence type="ECO:0000256" key="5">
    <source>
        <dbReference type="SAM" id="MobiDB-lite"/>
    </source>
</evidence>
<accession>A0AAE1M324</accession>
<feature type="transmembrane region" description="Helical" evidence="6">
    <location>
        <begin position="12"/>
        <end position="36"/>
    </location>
</feature>
<feature type="compositionally biased region" description="Polar residues" evidence="5">
    <location>
        <begin position="443"/>
        <end position="465"/>
    </location>
</feature>
<feature type="region of interest" description="Disordered" evidence="5">
    <location>
        <begin position="443"/>
        <end position="574"/>
    </location>
</feature>
<comment type="caution">
    <text evidence="7">The sequence shown here is derived from an EMBL/GenBank/DDBJ whole genome shotgun (WGS) entry which is preliminary data.</text>
</comment>
<evidence type="ECO:0000256" key="6">
    <source>
        <dbReference type="SAM" id="Phobius"/>
    </source>
</evidence>
<feature type="transmembrane region" description="Helical" evidence="6">
    <location>
        <begin position="48"/>
        <end position="70"/>
    </location>
</feature>
<evidence type="ECO:0000313" key="7">
    <source>
        <dbReference type="EMBL" id="KAK4081526.1"/>
    </source>
</evidence>
<proteinExistence type="predicted"/>
<dbReference type="RefSeq" id="XP_062758479.1">
    <property type="nucleotide sequence ID" value="XM_062896429.1"/>
</dbReference>
<evidence type="ECO:0000256" key="3">
    <source>
        <dbReference type="ARBA" id="ARBA00022989"/>
    </source>
</evidence>
<dbReference type="Proteomes" id="UP001273209">
    <property type="component" value="Unassembled WGS sequence"/>
</dbReference>
<feature type="compositionally biased region" description="Basic and acidic residues" evidence="5">
    <location>
        <begin position="534"/>
        <end position="555"/>
    </location>
</feature>
<keyword evidence="3 6" id="KW-1133">Transmembrane helix</keyword>
<comment type="subcellular location">
    <subcellularLocation>
        <location evidence="1">Membrane</location>
        <topology evidence="1">Multi-pass membrane protein</topology>
    </subcellularLocation>
</comment>
<feature type="transmembrane region" description="Helical" evidence="6">
    <location>
        <begin position="215"/>
        <end position="238"/>
    </location>
</feature>
<keyword evidence="2 6" id="KW-0812">Transmembrane</keyword>
<dbReference type="InterPro" id="IPR005178">
    <property type="entry name" value="Ostalpha/TMEM184C"/>
</dbReference>
<keyword evidence="8" id="KW-1185">Reference proteome</keyword>
<dbReference type="GeneID" id="87916334"/>
<feature type="compositionally biased region" description="Basic residues" evidence="5">
    <location>
        <begin position="481"/>
        <end position="491"/>
    </location>
</feature>
<organism evidence="7 8">
    <name type="scientific">Trichoderma aggressivum f. europaeum</name>
    <dbReference type="NCBI Taxonomy" id="173218"/>
    <lineage>
        <taxon>Eukaryota</taxon>
        <taxon>Fungi</taxon>
        <taxon>Dikarya</taxon>
        <taxon>Ascomycota</taxon>
        <taxon>Pezizomycotina</taxon>
        <taxon>Sordariomycetes</taxon>
        <taxon>Hypocreomycetidae</taxon>
        <taxon>Hypocreales</taxon>
        <taxon>Hypocreaceae</taxon>
        <taxon>Trichoderma</taxon>
    </lineage>
</organism>
<keyword evidence="4 6" id="KW-0472">Membrane</keyword>
<feature type="compositionally biased region" description="Polar residues" evidence="5">
    <location>
        <begin position="366"/>
        <end position="389"/>
    </location>
</feature>
<feature type="transmembrane region" description="Helical" evidence="6">
    <location>
        <begin position="182"/>
        <end position="203"/>
    </location>
</feature>
<sequence length="574" mass="64863">MPDHGTGQKFTTATTIVAGVASIVATVLSVISILLQAKNYRKPLLQRYVVRILLMVPIYSIASWTSMVSLKAASFVDPIRDIYEAFTIYTFFQLLINYMGGERAVIINTHGRAPVHHLWPMNHLLPKVDISDPYTFLAIKRGILQYAWLKPILALAAIIMKATGTYQEGYIGAKSGYFWSGIIYNISVTVSLYSLGLFWVCMHRDLVPFRPVPKFLCIKLIIFASYWQGFFLSILVWLDVIPDDVQGYTRDNLAAAIQDALICVEMPIFAVAHWYAFSWHDFADNRIQSARMPLNYAFRDAFGVKDLIEDSKETFRGDNYGYRIFDSGDRIMAHEDSRSRTARLREGMRYERGGKGKYWIPKPGEVNSTSPLLGNGSSSSTRPDQLNENAHGTFEEPEIDADDEHLYDNARQLEFGDWNYPVITASEPLRERYASWASNSETRLYSSPSHAPTPSRSNSANSLHQQDQHTESEQPPPVVVIKKKKKAKKAVQRTEPSPSDAKSHQEDQSSAGAAPSYDGNQSPAIEEGYPWASTEHDDIHGHVHDHVHDHDHDHTPSYQVADSDEFRNVWDGDK</sequence>
<reference evidence="7" key="1">
    <citation type="submission" date="2023-11" db="EMBL/GenBank/DDBJ databases">
        <title>The genome sequences of three competitors of mushroom-forming fungi.</title>
        <authorList>
            <person name="Beijen E."/>
            <person name="Ohm R.A."/>
        </authorList>
    </citation>
    <scope>NUCLEOTIDE SEQUENCE</scope>
    <source>
        <strain evidence="7">CBS 100526</strain>
    </source>
</reference>
<evidence type="ECO:0000256" key="4">
    <source>
        <dbReference type="ARBA" id="ARBA00023136"/>
    </source>
</evidence>
<evidence type="ECO:0000256" key="1">
    <source>
        <dbReference type="ARBA" id="ARBA00004141"/>
    </source>
</evidence>
<evidence type="ECO:0000313" key="8">
    <source>
        <dbReference type="Proteomes" id="UP001273209"/>
    </source>
</evidence>
<dbReference type="AlphaFoldDB" id="A0AAE1M324"/>
<name>A0AAE1M324_9HYPO</name>
<dbReference type="PANTHER" id="PTHR23423">
    <property type="entry name" value="ORGANIC SOLUTE TRANSPORTER-RELATED"/>
    <property type="match status" value="1"/>
</dbReference>
<feature type="compositionally biased region" description="Basic and acidic residues" evidence="5">
    <location>
        <begin position="564"/>
        <end position="574"/>
    </location>
</feature>
<gene>
    <name evidence="7" type="ORF">Triagg1_2267</name>
</gene>
<feature type="region of interest" description="Disordered" evidence="5">
    <location>
        <begin position="355"/>
        <end position="389"/>
    </location>
</feature>
<dbReference type="Pfam" id="PF03619">
    <property type="entry name" value="Solute_trans_a"/>
    <property type="match status" value="1"/>
</dbReference>